<protein>
    <submittedName>
        <fullName evidence="10">Uncharacterized protein</fullName>
    </submittedName>
</protein>
<evidence type="ECO:0000256" key="4">
    <source>
        <dbReference type="ARBA" id="ARBA00022490"/>
    </source>
</evidence>
<evidence type="ECO:0000256" key="5">
    <source>
        <dbReference type="ARBA" id="ARBA00022491"/>
    </source>
</evidence>
<feature type="compositionally biased region" description="Low complexity" evidence="9">
    <location>
        <begin position="113"/>
        <end position="124"/>
    </location>
</feature>
<dbReference type="OrthoDB" id="5345625at2759"/>
<comment type="similarity">
    <text evidence="3">Belongs to the WHI5/NRM1 family.</text>
</comment>
<evidence type="ECO:0000256" key="7">
    <source>
        <dbReference type="ARBA" id="ARBA00023163"/>
    </source>
</evidence>
<dbReference type="EMBL" id="QVQW01000006">
    <property type="protein sequence ID" value="RKU47991.1"/>
    <property type="molecule type" value="Genomic_DNA"/>
</dbReference>
<dbReference type="Pfam" id="PF08528">
    <property type="entry name" value="Whi5"/>
    <property type="match status" value="1"/>
</dbReference>
<evidence type="ECO:0000313" key="11">
    <source>
        <dbReference type="Proteomes" id="UP000275385"/>
    </source>
</evidence>
<evidence type="ECO:0000256" key="8">
    <source>
        <dbReference type="ARBA" id="ARBA00023242"/>
    </source>
</evidence>
<keyword evidence="8" id="KW-0539">Nucleus</keyword>
<accession>A0A420YJG1</accession>
<feature type="compositionally biased region" description="Basic residues" evidence="9">
    <location>
        <begin position="1"/>
        <end position="10"/>
    </location>
</feature>
<dbReference type="GO" id="GO:0005737">
    <property type="term" value="C:cytoplasm"/>
    <property type="evidence" value="ECO:0007669"/>
    <property type="project" value="UniProtKB-SubCell"/>
</dbReference>
<keyword evidence="6" id="KW-0805">Transcription regulation</keyword>
<keyword evidence="7" id="KW-0804">Transcription</keyword>
<dbReference type="GO" id="GO:0005634">
    <property type="term" value="C:nucleus"/>
    <property type="evidence" value="ECO:0007669"/>
    <property type="project" value="UniProtKB-SubCell"/>
</dbReference>
<keyword evidence="5" id="KW-0678">Repressor</keyword>
<feature type="compositionally biased region" description="Polar residues" evidence="9">
    <location>
        <begin position="91"/>
        <end position="112"/>
    </location>
</feature>
<sequence>MDSSPAKRRVLGVLDANASPRPRASGAEQQEGTYPLKPSSPVKRVGVFSSASEPSPKKRLISAEMPHSLEPQPYLVNTGRTAEAAEDQFVQDKQIQPSQSLSARPQSASPEPSSIFDTSTIDTSQATNITEDDIIAPSAAVSALSTSSRPRSQSRPRLSREEAREKAEILRLRLGLATYKLRTGQTDLPLETLERKRAASMAALSQSASSWASSSMSNMQAGSSGHLGTGMESASAPSSTRRSPHAAPARRESGDTTTSAPSSGDEGGVQRRRDSEETRLVDQTPRRLLTFDVEEEELNASRGGAASGLLSLARS</sequence>
<evidence type="ECO:0000256" key="6">
    <source>
        <dbReference type="ARBA" id="ARBA00023015"/>
    </source>
</evidence>
<reference evidence="10 11" key="1">
    <citation type="submission" date="2018-08" db="EMBL/GenBank/DDBJ databases">
        <title>Draft genome of the lignicolous fungus Coniochaeta pulveracea.</title>
        <authorList>
            <person name="Borstlap C.J."/>
            <person name="De Witt R.N."/>
            <person name="Botha A."/>
            <person name="Volschenk H."/>
        </authorList>
    </citation>
    <scope>NUCLEOTIDE SEQUENCE [LARGE SCALE GENOMIC DNA]</scope>
    <source>
        <strain evidence="10 11">CAB683</strain>
    </source>
</reference>
<evidence type="ECO:0000313" key="10">
    <source>
        <dbReference type="EMBL" id="RKU47991.1"/>
    </source>
</evidence>
<evidence type="ECO:0000256" key="9">
    <source>
        <dbReference type="SAM" id="MobiDB-lite"/>
    </source>
</evidence>
<evidence type="ECO:0000256" key="2">
    <source>
        <dbReference type="ARBA" id="ARBA00004496"/>
    </source>
</evidence>
<comment type="subcellular location">
    <subcellularLocation>
        <location evidence="2">Cytoplasm</location>
    </subcellularLocation>
    <subcellularLocation>
        <location evidence="1">Nucleus</location>
    </subcellularLocation>
</comment>
<keyword evidence="11" id="KW-1185">Reference proteome</keyword>
<feature type="compositionally biased region" description="Low complexity" evidence="9">
    <location>
        <begin position="199"/>
        <end position="224"/>
    </location>
</feature>
<keyword evidence="4" id="KW-0963">Cytoplasm</keyword>
<comment type="caution">
    <text evidence="10">The sequence shown here is derived from an EMBL/GenBank/DDBJ whole genome shotgun (WGS) entry which is preliminary data.</text>
</comment>
<feature type="region of interest" description="Disordered" evidence="9">
    <location>
        <begin position="197"/>
        <end position="286"/>
    </location>
</feature>
<feature type="compositionally biased region" description="Low complexity" evidence="9">
    <location>
        <begin position="233"/>
        <end position="247"/>
    </location>
</feature>
<feature type="region of interest" description="Disordered" evidence="9">
    <location>
        <begin position="1"/>
        <end position="165"/>
    </location>
</feature>
<feature type="compositionally biased region" description="Basic and acidic residues" evidence="9">
    <location>
        <begin position="268"/>
        <end position="280"/>
    </location>
</feature>
<dbReference type="InterPro" id="IPR013734">
    <property type="entry name" value="TF_Nrm1/Whi5"/>
</dbReference>
<name>A0A420YJG1_9PEZI</name>
<proteinExistence type="inferred from homology"/>
<dbReference type="Proteomes" id="UP000275385">
    <property type="component" value="Unassembled WGS sequence"/>
</dbReference>
<dbReference type="STRING" id="177199.A0A420YJG1"/>
<evidence type="ECO:0000256" key="3">
    <source>
        <dbReference type="ARBA" id="ARBA00006922"/>
    </source>
</evidence>
<gene>
    <name evidence="10" type="ORF">DL546_005200</name>
</gene>
<dbReference type="AlphaFoldDB" id="A0A420YJG1"/>
<organism evidence="10 11">
    <name type="scientific">Coniochaeta pulveracea</name>
    <dbReference type="NCBI Taxonomy" id="177199"/>
    <lineage>
        <taxon>Eukaryota</taxon>
        <taxon>Fungi</taxon>
        <taxon>Dikarya</taxon>
        <taxon>Ascomycota</taxon>
        <taxon>Pezizomycotina</taxon>
        <taxon>Sordariomycetes</taxon>
        <taxon>Sordariomycetidae</taxon>
        <taxon>Coniochaetales</taxon>
        <taxon>Coniochaetaceae</taxon>
        <taxon>Coniochaeta</taxon>
    </lineage>
</organism>
<feature type="compositionally biased region" description="Low complexity" evidence="9">
    <location>
        <begin position="142"/>
        <end position="156"/>
    </location>
</feature>
<evidence type="ECO:0000256" key="1">
    <source>
        <dbReference type="ARBA" id="ARBA00004123"/>
    </source>
</evidence>